<keyword evidence="1" id="KW-0456">Lyase</keyword>
<gene>
    <name evidence="1" type="ORF">HD597_005330</name>
</gene>
<organism evidence="1 2">
    <name type="scientific">Nonomuraea thailandensis</name>
    <dbReference type="NCBI Taxonomy" id="1188745"/>
    <lineage>
        <taxon>Bacteria</taxon>
        <taxon>Bacillati</taxon>
        <taxon>Actinomycetota</taxon>
        <taxon>Actinomycetes</taxon>
        <taxon>Streptosporangiales</taxon>
        <taxon>Streptosporangiaceae</taxon>
        <taxon>Nonomuraea</taxon>
    </lineage>
</organism>
<reference evidence="1" key="1">
    <citation type="submission" date="2022-06" db="EMBL/GenBank/DDBJ databases">
        <title>Sequencing the genomes of 1000 actinobacteria strains.</title>
        <authorList>
            <person name="Klenk H.-P."/>
        </authorList>
    </citation>
    <scope>NUCLEOTIDE SEQUENCE</scope>
    <source>
        <strain evidence="1">DSM 46694</strain>
    </source>
</reference>
<evidence type="ECO:0000313" key="2">
    <source>
        <dbReference type="Proteomes" id="UP001139648"/>
    </source>
</evidence>
<dbReference type="Proteomes" id="UP001139648">
    <property type="component" value="Unassembled WGS sequence"/>
</dbReference>
<dbReference type="AlphaFoldDB" id="A0A9X2GIG5"/>
<keyword evidence="2" id="KW-1185">Reference proteome</keyword>
<comment type="caution">
    <text evidence="1">The sequence shown here is derived from an EMBL/GenBank/DDBJ whole genome shotgun (WGS) entry which is preliminary data.</text>
</comment>
<proteinExistence type="predicted"/>
<protein>
    <submittedName>
        <fullName evidence="1">Enzyme related to lactoylglutathione lyase</fullName>
    </submittedName>
</protein>
<evidence type="ECO:0000313" key="1">
    <source>
        <dbReference type="EMBL" id="MCP2358310.1"/>
    </source>
</evidence>
<dbReference type="GO" id="GO:0016829">
    <property type="term" value="F:lyase activity"/>
    <property type="evidence" value="ECO:0007669"/>
    <property type="project" value="UniProtKB-KW"/>
</dbReference>
<name>A0A9X2GIG5_9ACTN</name>
<sequence length="30" mass="3485">MDYPFGVRIEAVDPDGNRVSLRQPRKPRQS</sequence>
<accession>A0A9X2GIG5</accession>
<dbReference type="EMBL" id="JAMZEB010000002">
    <property type="protein sequence ID" value="MCP2358310.1"/>
    <property type="molecule type" value="Genomic_DNA"/>
</dbReference>